<proteinExistence type="predicted"/>
<feature type="region of interest" description="Disordered" evidence="1">
    <location>
        <begin position="645"/>
        <end position="681"/>
    </location>
</feature>
<sequence length="681" mass="74357">MGKRVTAAIGLGLGSMAIAAAAQQSQTQTIGANRTEVARPADLDVQVPQDSVLLRQRDTSDLLQAMPVRRRLSLQAVRAQPVIELEQGTADMRPVLENRAAPVNLAQRLRASPQLVSVEADNFEIAEVPQGIVVRQYVAYSLQPGACSNPAQRRAVAEQGVQCFTRSTPAERNQAFASSENSARFVGDRGERQRALAEAGRAEAEQQAQIDADIAQLRANFADPAQRAEIAAQIGAAEIARLETLSDEDLQAAIINTAEVEIEEVMFVPNVAARDLQIEARPGFGRSSPPGGGEFGLAGSGGPQASSLPPAHRRGPDGLRVQAGPITGASDFRAREPLNISEDIAIDREIYLTGFTYGRAYEWRRRVSVTIAWCFTGCRRTYYVEPYAGFSYGFGLRFPIRMEGTYRYRHQNGNERASFVPQFMPIDGSVQDYSRAGIANSQLFGGQELVAEATANSGLVYKLPHGRQGDLSLFDVGLDLTDRLPAPFANGQLLPPSPGDRTDPVARAFESVDLLLNRGNFGAVGARVHPAVQLRLVSDGLSFTLRDHVADSQTRMNRPGEAYPLAVNANHVSRFSVSDPVYNLGFELTPGLIGRAFVDISLWSNHWDWPVWFPQLAVRLPPDGIDFSCHDDTTCSHQYRMQADYWSAPTRTNPPPRRTNPEPTPQRSNPAPAPRRTNPSS</sequence>
<evidence type="ECO:0000256" key="1">
    <source>
        <dbReference type="SAM" id="MobiDB-lite"/>
    </source>
</evidence>
<feature type="chain" id="PRO_5021011552" evidence="2">
    <location>
        <begin position="23"/>
        <end position="681"/>
    </location>
</feature>
<keyword evidence="2" id="KW-0732">Signal</keyword>
<dbReference type="EMBL" id="SSHH01000003">
    <property type="protein sequence ID" value="TIX49479.1"/>
    <property type="molecule type" value="Genomic_DNA"/>
</dbReference>
<keyword evidence="4" id="KW-1185">Reference proteome</keyword>
<dbReference type="RefSeq" id="WP_136693956.1">
    <property type="nucleotide sequence ID" value="NZ_SSHH01000003.1"/>
</dbReference>
<dbReference type="OrthoDB" id="7418055at2"/>
<protein>
    <submittedName>
        <fullName evidence="3">Uncharacterized protein</fullName>
    </submittedName>
</protein>
<evidence type="ECO:0000313" key="4">
    <source>
        <dbReference type="Proteomes" id="UP000309389"/>
    </source>
</evidence>
<gene>
    <name evidence="3" type="ORF">E5222_11550</name>
</gene>
<organism evidence="3 4">
    <name type="scientific">Alteraurantiacibacter aquimixticola</name>
    <dbReference type="NCBI Taxonomy" id="2489173"/>
    <lineage>
        <taxon>Bacteria</taxon>
        <taxon>Pseudomonadati</taxon>
        <taxon>Pseudomonadota</taxon>
        <taxon>Alphaproteobacteria</taxon>
        <taxon>Sphingomonadales</taxon>
        <taxon>Erythrobacteraceae</taxon>
        <taxon>Alteraurantiacibacter</taxon>
    </lineage>
</organism>
<feature type="signal peptide" evidence="2">
    <location>
        <begin position="1"/>
        <end position="22"/>
    </location>
</feature>
<name>A0A4T3EXX1_9SPHN</name>
<feature type="compositionally biased region" description="Pro residues" evidence="1">
    <location>
        <begin position="652"/>
        <end position="664"/>
    </location>
</feature>
<dbReference type="AlphaFoldDB" id="A0A4T3EXX1"/>
<dbReference type="Proteomes" id="UP000309389">
    <property type="component" value="Unassembled WGS sequence"/>
</dbReference>
<evidence type="ECO:0000313" key="3">
    <source>
        <dbReference type="EMBL" id="TIX49479.1"/>
    </source>
</evidence>
<comment type="caution">
    <text evidence="3">The sequence shown here is derived from an EMBL/GenBank/DDBJ whole genome shotgun (WGS) entry which is preliminary data.</text>
</comment>
<accession>A0A4T3EXX1</accession>
<feature type="compositionally biased region" description="Gly residues" evidence="1">
    <location>
        <begin position="290"/>
        <end position="302"/>
    </location>
</feature>
<evidence type="ECO:0000256" key="2">
    <source>
        <dbReference type="SAM" id="SignalP"/>
    </source>
</evidence>
<reference evidence="3 4" key="1">
    <citation type="submission" date="2019-04" db="EMBL/GenBank/DDBJ databases">
        <title>Altererythrobacter aquimixticola sp. nov., isolated from sediment of junction between the ocean and a freshwater spring.</title>
        <authorList>
            <person name="Yoon J.-H."/>
        </authorList>
    </citation>
    <scope>NUCLEOTIDE SEQUENCE [LARGE SCALE GENOMIC DNA]</scope>
    <source>
        <strain evidence="3 4">SSKS-13</strain>
    </source>
</reference>
<feature type="region of interest" description="Disordered" evidence="1">
    <location>
        <begin position="282"/>
        <end position="322"/>
    </location>
</feature>